<evidence type="ECO:0000256" key="7">
    <source>
        <dbReference type="ARBA" id="ARBA00070269"/>
    </source>
</evidence>
<sequence>MEWVEIIEPRTKEHMYANLTTGECVWDPPPGVSVKRTTDNQWWELFDHKTSRFYYYNAATQRTVWHRPPNCDIIPLAKLQTLKQNTQVKSPSQDSASSKAGDESLSSSQNGPSTDHARPTAKKESVSTQTPSRSAMSRNERNGSSAGSGTRRSLEKHQDSPRPSSGGGSSTAMAGTGTGTQTGSTSPVPSPRPHRRHHHHQHHSHQCGSSCGSVNKHGHGPPNVSDEDVDAAQQLEPLGQLSAAQQQQQQQRKVRRGTSHGGWYSRHGKSQDSGRSSDSSTLSLSKRSDKLGSSAGSGPLGGSSLTSPLRATAASGRRPTLDPTPMEFGMGSTSSTPLSSRKKGAIGGSSSGVGVGVGGGLELSRQRSLDSETSPVSAVMGSAGLSMGSNSTSTTPTPVRSHKPNDLFYRDGSLSRSLSFMQQRRPQTARGQGPLFDLWSPQREHQLLSGANSESAPGVDSLCTPMINRKQRSFESGGSGGSTGNSKASRVYHHHSQLDSPKLQHLTSQQQQQQQPRQQRPLGSSASFRTSSSTGSGGRDAPRQFGGSFGSDSSPSPKRESKEQRDSLGRVLRSTDSSPHSAGDSGLATTGSRASQDSRTKTTAGTKSSPSSSPPSTAAAPSAMAISSSQPSASSAMADSNAAAEAAGGPLYDPVPLYSNIDYNYYMDSKAQAHLLPLQQYILEQAKLSGYRFGDSSPIAEDEGAGVGTTDHFRSDDEEDHDSLRHRLRVPTHLRPPEHDDSDDFADDEGMSNVEDSSSLEYLDESQYLEEDDHYTQFLLPPAPPHRQQSKTLLHHFGPGSGPNPSGYSADVIVEPEYTEADPGISGGTYRSLPDGPMASGPIVSSSNSSALMHSGSTSSLRPRPKESMMIHPSSSLYSPVMDRAGPFAMEGFRQSIEPVIAATPSSKTSPLQRSSSTLGPNGKGPTTPTDGDIQKYAQSHCNIHKKGLFRKNLSIRDMLSFSKDAIRKPMLPLEDKTLKKEACDLFKLVQIYMGDRKCKPGMTCNSVALELCNHAWNKPSLRDELYLHVCRQTTENPRKESLRRGWELMAVCLYFFPPSPKLEPYLDGYINRHRDPSLNFTEVAKWPIHVQVSHYATISCRRLLRIGASGRRQERKPTLEEIEQARLQIFRPSMFGNTLEEIMMVQRDRFPHRKLPWIQTTLSEEILRLQGAQTEGIFRVPADVDEVNSLKNRMDQWEVCPVSDAHVPASLLKLWYRELYESLIPDELYQDCVQYCADPERAVAIVHRLPEFHRLVLSYLIRFLQIFSQTEVSSVTKMDASNLAMVMAPNCLRCNASDPKIIFDNARKEMAFIRTLIQHLDTSFMEGVV</sequence>
<feature type="compositionally biased region" description="Basic residues" evidence="8">
    <location>
        <begin position="192"/>
        <end position="205"/>
    </location>
</feature>
<feature type="compositionally biased region" description="Polar residues" evidence="8">
    <location>
        <begin position="387"/>
        <end position="398"/>
    </location>
</feature>
<keyword evidence="2" id="KW-0343">GTPase activation</keyword>
<feature type="compositionally biased region" description="Polar residues" evidence="8">
    <location>
        <begin position="904"/>
        <end position="930"/>
    </location>
</feature>
<feature type="compositionally biased region" description="Polar residues" evidence="8">
    <location>
        <begin position="84"/>
        <end position="113"/>
    </location>
</feature>
<feature type="region of interest" description="Disordered" evidence="8">
    <location>
        <begin position="777"/>
        <end position="874"/>
    </location>
</feature>
<evidence type="ECO:0000256" key="6">
    <source>
        <dbReference type="ARBA" id="ARBA00023242"/>
    </source>
</evidence>
<dbReference type="GO" id="GO:0005856">
    <property type="term" value="C:cytoskeleton"/>
    <property type="evidence" value="ECO:0007669"/>
    <property type="project" value="InterPro"/>
</dbReference>
<dbReference type="SMART" id="SM00324">
    <property type="entry name" value="RhoGAP"/>
    <property type="match status" value="1"/>
</dbReference>
<feature type="compositionally biased region" description="Polar residues" evidence="8">
    <location>
        <begin position="587"/>
        <end position="607"/>
    </location>
</feature>
<feature type="region of interest" description="Disordered" evidence="8">
    <location>
        <begin position="446"/>
        <end position="653"/>
    </location>
</feature>
<dbReference type="GO" id="GO:0005634">
    <property type="term" value="C:nucleus"/>
    <property type="evidence" value="ECO:0007669"/>
    <property type="project" value="UniProtKB-SubCell"/>
</dbReference>
<dbReference type="InterPro" id="IPR000198">
    <property type="entry name" value="RhoGAP_dom"/>
</dbReference>
<feature type="region of interest" description="Disordered" evidence="8">
    <location>
        <begin position="903"/>
        <end position="934"/>
    </location>
</feature>
<dbReference type="FunFam" id="1.25.40.530:FF:000007">
    <property type="entry name" value="Rho GTPase-activating protein 39"/>
    <property type="match status" value="1"/>
</dbReference>
<protein>
    <recommendedName>
        <fullName evidence="7">Rho GTPase-activating protein 39</fullName>
    </recommendedName>
</protein>
<keyword evidence="13" id="KW-1185">Reference proteome</keyword>
<dbReference type="InterPro" id="IPR038185">
    <property type="entry name" value="MyTH4_dom_sf"/>
</dbReference>
<dbReference type="EMBL" id="LRGB01000745">
    <property type="protein sequence ID" value="KZS16168.1"/>
    <property type="molecule type" value="Genomic_DNA"/>
</dbReference>
<dbReference type="Pfam" id="PF00620">
    <property type="entry name" value="RhoGAP"/>
    <property type="match status" value="1"/>
</dbReference>
<feature type="compositionally biased region" description="Basic and acidic residues" evidence="8">
    <location>
        <begin position="557"/>
        <end position="568"/>
    </location>
</feature>
<keyword evidence="5" id="KW-0007">Acetylation</keyword>
<dbReference type="GO" id="GO:0005096">
    <property type="term" value="F:GTPase activator activity"/>
    <property type="evidence" value="ECO:0007669"/>
    <property type="project" value="UniProtKB-KW"/>
</dbReference>
<dbReference type="InterPro" id="IPR008936">
    <property type="entry name" value="Rho_GTPase_activation_prot"/>
</dbReference>
<feature type="compositionally biased region" description="Polar residues" evidence="8">
    <location>
        <begin position="843"/>
        <end position="861"/>
    </location>
</feature>
<dbReference type="InterPro" id="IPR000857">
    <property type="entry name" value="MyTH4_dom"/>
</dbReference>
<evidence type="ECO:0000256" key="1">
    <source>
        <dbReference type="ARBA" id="ARBA00004123"/>
    </source>
</evidence>
<evidence type="ECO:0000259" key="11">
    <source>
        <dbReference type="PROSITE" id="PS51016"/>
    </source>
</evidence>
<dbReference type="Gene3D" id="2.20.70.10">
    <property type="match status" value="1"/>
</dbReference>
<dbReference type="Proteomes" id="UP000076858">
    <property type="component" value="Unassembled WGS sequence"/>
</dbReference>
<organism evidence="12 13">
    <name type="scientific">Daphnia magna</name>
    <dbReference type="NCBI Taxonomy" id="35525"/>
    <lineage>
        <taxon>Eukaryota</taxon>
        <taxon>Metazoa</taxon>
        <taxon>Ecdysozoa</taxon>
        <taxon>Arthropoda</taxon>
        <taxon>Crustacea</taxon>
        <taxon>Branchiopoda</taxon>
        <taxon>Diplostraca</taxon>
        <taxon>Cladocera</taxon>
        <taxon>Anomopoda</taxon>
        <taxon>Daphniidae</taxon>
        <taxon>Daphnia</taxon>
    </lineage>
</organism>
<dbReference type="GO" id="GO:0005737">
    <property type="term" value="C:cytoplasm"/>
    <property type="evidence" value="ECO:0007669"/>
    <property type="project" value="TreeGrafter"/>
</dbReference>
<dbReference type="Gene3D" id="1.10.555.10">
    <property type="entry name" value="Rho GTPase activation protein"/>
    <property type="match status" value="1"/>
</dbReference>
<dbReference type="Pfam" id="PF00784">
    <property type="entry name" value="MyTH4"/>
    <property type="match status" value="1"/>
</dbReference>
<dbReference type="SUPFAM" id="SSF48350">
    <property type="entry name" value="GTPase activation domain, GAP"/>
    <property type="match status" value="1"/>
</dbReference>
<feature type="compositionally biased region" description="Low complexity" evidence="8">
    <location>
        <begin position="170"/>
        <end position="187"/>
    </location>
</feature>
<dbReference type="PROSITE" id="PS50020">
    <property type="entry name" value="WW_DOMAIN_2"/>
    <property type="match status" value="1"/>
</dbReference>
<dbReference type="GO" id="GO:0007165">
    <property type="term" value="P:signal transduction"/>
    <property type="evidence" value="ECO:0007669"/>
    <property type="project" value="InterPro"/>
</dbReference>
<feature type="compositionally biased region" description="Low complexity" evidence="8">
    <location>
        <begin position="608"/>
        <end position="647"/>
    </location>
</feature>
<reference evidence="12 13" key="1">
    <citation type="submission" date="2016-03" db="EMBL/GenBank/DDBJ databases">
        <title>EvidentialGene: Evidence-directed Construction of Genes on Genomes.</title>
        <authorList>
            <person name="Gilbert D.G."/>
            <person name="Choi J.-H."/>
            <person name="Mockaitis K."/>
            <person name="Colbourne J."/>
            <person name="Pfrender M."/>
        </authorList>
    </citation>
    <scope>NUCLEOTIDE SEQUENCE [LARGE SCALE GENOMIC DNA]</scope>
    <source>
        <strain evidence="12 13">Xinb3</strain>
        <tissue evidence="12">Complete organism</tissue>
    </source>
</reference>
<evidence type="ECO:0000256" key="3">
    <source>
        <dbReference type="ARBA" id="ARBA00022553"/>
    </source>
</evidence>
<feature type="compositionally biased region" description="Basic and acidic residues" evidence="8">
    <location>
        <begin position="115"/>
        <end position="125"/>
    </location>
</feature>
<evidence type="ECO:0000256" key="8">
    <source>
        <dbReference type="SAM" id="MobiDB-lite"/>
    </source>
</evidence>
<feature type="domain" description="Rho-GAP" evidence="10">
    <location>
        <begin position="1138"/>
        <end position="1325"/>
    </location>
</feature>
<dbReference type="FunFam" id="1.10.555.10:FF:000011">
    <property type="entry name" value="Rho GTPase-activating protein 39"/>
    <property type="match status" value="1"/>
</dbReference>
<comment type="caution">
    <text evidence="12">The sequence shown here is derived from an EMBL/GenBank/DDBJ whole genome shotgun (WGS) entry which is preliminary data.</text>
</comment>
<dbReference type="InterPro" id="IPR001202">
    <property type="entry name" value="WW_dom"/>
</dbReference>
<evidence type="ECO:0000313" key="12">
    <source>
        <dbReference type="EMBL" id="KZS16168.1"/>
    </source>
</evidence>
<accession>A0A164ZBH9</accession>
<dbReference type="OrthoDB" id="437889at2759"/>
<dbReference type="STRING" id="35525.A0A164ZBH9"/>
<dbReference type="PROSITE" id="PS50238">
    <property type="entry name" value="RHOGAP"/>
    <property type="match status" value="1"/>
</dbReference>
<dbReference type="FunFam" id="2.20.70.10:FF:000022">
    <property type="entry name" value="Rho GTPase activating protein 39"/>
    <property type="match status" value="1"/>
</dbReference>
<dbReference type="SMART" id="SM00139">
    <property type="entry name" value="MyTH4"/>
    <property type="match status" value="1"/>
</dbReference>
<dbReference type="SUPFAM" id="SSF51045">
    <property type="entry name" value="WW domain"/>
    <property type="match status" value="1"/>
</dbReference>
<evidence type="ECO:0000259" key="9">
    <source>
        <dbReference type="PROSITE" id="PS50020"/>
    </source>
</evidence>
<feature type="region of interest" description="Disordered" evidence="8">
    <location>
        <begin position="697"/>
        <end position="758"/>
    </location>
</feature>
<feature type="compositionally biased region" description="Acidic residues" evidence="8">
    <location>
        <begin position="740"/>
        <end position="750"/>
    </location>
</feature>
<feature type="compositionally biased region" description="Polar residues" evidence="8">
    <location>
        <begin position="126"/>
        <end position="151"/>
    </location>
</feature>
<feature type="compositionally biased region" description="Gly residues" evidence="8">
    <location>
        <begin position="345"/>
        <end position="361"/>
    </location>
</feature>
<evidence type="ECO:0000256" key="2">
    <source>
        <dbReference type="ARBA" id="ARBA00022468"/>
    </source>
</evidence>
<dbReference type="CDD" id="cd04389">
    <property type="entry name" value="RhoGAP_KIAA1688"/>
    <property type="match status" value="1"/>
</dbReference>
<feature type="region of interest" description="Disordered" evidence="8">
    <location>
        <begin position="84"/>
        <end position="410"/>
    </location>
</feature>
<dbReference type="PROSITE" id="PS51016">
    <property type="entry name" value="MYTH4"/>
    <property type="match status" value="1"/>
</dbReference>
<evidence type="ECO:0000313" key="13">
    <source>
        <dbReference type="Proteomes" id="UP000076858"/>
    </source>
</evidence>
<keyword evidence="3" id="KW-0597">Phosphoprotein</keyword>
<dbReference type="PANTHER" id="PTHR45876">
    <property type="entry name" value="FI04035P"/>
    <property type="match status" value="1"/>
</dbReference>
<evidence type="ECO:0000256" key="5">
    <source>
        <dbReference type="ARBA" id="ARBA00022990"/>
    </source>
</evidence>
<feature type="compositionally biased region" description="Low complexity" evidence="8">
    <location>
        <begin position="509"/>
        <end position="534"/>
    </location>
</feature>
<gene>
    <name evidence="12" type="ORF">APZ42_018094</name>
</gene>
<comment type="subcellular location">
    <subcellularLocation>
        <location evidence="1">Nucleus</location>
    </subcellularLocation>
</comment>
<keyword evidence="6" id="KW-0539">Nucleus</keyword>
<feature type="domain" description="MyTH4" evidence="11">
    <location>
        <begin position="962"/>
        <end position="1127"/>
    </location>
</feature>
<dbReference type="PANTHER" id="PTHR45876:SF8">
    <property type="entry name" value="FI04035P"/>
    <property type="match status" value="1"/>
</dbReference>
<name>A0A164ZBH9_9CRUS</name>
<evidence type="ECO:0000256" key="4">
    <source>
        <dbReference type="ARBA" id="ARBA00022737"/>
    </source>
</evidence>
<feature type="compositionally biased region" description="Low complexity" evidence="8">
    <location>
        <begin position="271"/>
        <end position="309"/>
    </location>
</feature>
<keyword evidence="4" id="KW-0677">Repeat</keyword>
<dbReference type="Gene3D" id="1.25.40.530">
    <property type="entry name" value="MyTH4 domain"/>
    <property type="match status" value="1"/>
</dbReference>
<proteinExistence type="predicted"/>
<evidence type="ECO:0000259" key="10">
    <source>
        <dbReference type="PROSITE" id="PS50238"/>
    </source>
</evidence>
<dbReference type="InterPro" id="IPR036020">
    <property type="entry name" value="WW_dom_sf"/>
</dbReference>
<feature type="domain" description="WW" evidence="9">
    <location>
        <begin position="43"/>
        <end position="70"/>
    </location>
</feature>